<feature type="domain" description="GGDEF" evidence="1">
    <location>
        <begin position="478"/>
        <end position="606"/>
    </location>
</feature>
<dbReference type="PROSITE" id="PS50887">
    <property type="entry name" value="GGDEF"/>
    <property type="match status" value="1"/>
</dbReference>
<dbReference type="PANTHER" id="PTHR45138:SF9">
    <property type="entry name" value="DIGUANYLATE CYCLASE DGCM-RELATED"/>
    <property type="match status" value="1"/>
</dbReference>
<dbReference type="InterPro" id="IPR029016">
    <property type="entry name" value="GAF-like_dom_sf"/>
</dbReference>
<reference evidence="2 3" key="1">
    <citation type="submission" date="2024-02" db="EMBL/GenBank/DDBJ databases">
        <title>Seven novel Bacillus-like species.</title>
        <authorList>
            <person name="Liu G."/>
        </authorList>
    </citation>
    <scope>NUCLEOTIDE SEQUENCE [LARGE SCALE GENOMIC DNA]</scope>
    <source>
        <strain evidence="2 3">FJAT-52991</strain>
    </source>
</reference>
<dbReference type="GO" id="GO:0052621">
    <property type="term" value="F:diguanylate cyclase activity"/>
    <property type="evidence" value="ECO:0007669"/>
    <property type="project" value="UniProtKB-EC"/>
</dbReference>
<dbReference type="Pfam" id="PF00990">
    <property type="entry name" value="GGDEF"/>
    <property type="match status" value="1"/>
</dbReference>
<keyword evidence="2" id="KW-0548">Nucleotidyltransferase</keyword>
<accession>A0ABZ2N3N5</accession>
<sequence>MDSNDKVEWLMKYKAMLFHLIIQSQKNLVTPEQLVREWLDLLCLLFKTDQLKLYRVEHLYSACIEVEKIARGEYASIYRAFTVPFLKGENLPKEGNLGFQFFDGDELYLFLQVKEALLAELTDEELSAFVQETNAFITFIKQMNFETNNDKRYKELFNVTEKFHSSLDIEYVLGEILSTLERVFPKYTYHFLLAIDDRYNELPTEHFNFERASEEAMSAYINGKVQLEQRLGRKSSILYAPLMGKQGVYGVLQVKIPIEKQILESEKGFIRILANTGGSAIEKAKLYEQSRKLIADLQLINETSHQLNSTLRFTDTTQYLNDQITRFFQASAVGFVFINDGEVEILPGSSEFFYERQGQRYIEYASKRIQKEKDSFFVGELAGKLEEEHLLYHSLMVVPMVQGNVLKGFCIVLKQEAYGFTFDMYKLLQSLIHHSTLGLTNAMLREELEQLVITDYLTKLFSRNYLDQSISESIEKDEKGTFLLIDIDDFKAINDTYGHQTGDDTIIQVAELIRKITGEKDIAARWGGEELAIYFPEKSLEEGVAIAEQLVASVARSTNPMVTISCGVSSWSKEQPISVKVLFNQADEALYKAKKTGKNKVIVCSNNH</sequence>
<dbReference type="SMART" id="SM00267">
    <property type="entry name" value="GGDEF"/>
    <property type="match status" value="1"/>
</dbReference>
<proteinExistence type="predicted"/>
<dbReference type="SUPFAM" id="SSF55073">
    <property type="entry name" value="Nucleotide cyclase"/>
    <property type="match status" value="1"/>
</dbReference>
<keyword evidence="2" id="KW-0808">Transferase</keyword>
<dbReference type="RefSeq" id="WP_338750702.1">
    <property type="nucleotide sequence ID" value="NZ_CP147404.1"/>
</dbReference>
<dbReference type="SUPFAM" id="SSF55781">
    <property type="entry name" value="GAF domain-like"/>
    <property type="match status" value="2"/>
</dbReference>
<name>A0ABZ2N3N5_9BACI</name>
<dbReference type="EMBL" id="CP147404">
    <property type="protein sequence ID" value="WXB92323.1"/>
    <property type="molecule type" value="Genomic_DNA"/>
</dbReference>
<keyword evidence="3" id="KW-1185">Reference proteome</keyword>
<dbReference type="Gene3D" id="3.30.70.270">
    <property type="match status" value="1"/>
</dbReference>
<organism evidence="2 3">
    <name type="scientific">Bacillus kandeliae</name>
    <dbReference type="NCBI Taxonomy" id="3129297"/>
    <lineage>
        <taxon>Bacteria</taxon>
        <taxon>Bacillati</taxon>
        <taxon>Bacillota</taxon>
        <taxon>Bacilli</taxon>
        <taxon>Bacillales</taxon>
        <taxon>Bacillaceae</taxon>
        <taxon>Bacillus</taxon>
    </lineage>
</organism>
<dbReference type="Proteomes" id="UP001387364">
    <property type="component" value="Chromosome"/>
</dbReference>
<evidence type="ECO:0000313" key="3">
    <source>
        <dbReference type="Proteomes" id="UP001387364"/>
    </source>
</evidence>
<dbReference type="EC" id="2.7.7.65" evidence="2"/>
<dbReference type="InterPro" id="IPR043128">
    <property type="entry name" value="Rev_trsase/Diguanyl_cyclase"/>
</dbReference>
<evidence type="ECO:0000313" key="2">
    <source>
        <dbReference type="EMBL" id="WXB92323.1"/>
    </source>
</evidence>
<evidence type="ECO:0000259" key="1">
    <source>
        <dbReference type="PROSITE" id="PS50887"/>
    </source>
</evidence>
<dbReference type="InterPro" id="IPR000160">
    <property type="entry name" value="GGDEF_dom"/>
</dbReference>
<dbReference type="CDD" id="cd01949">
    <property type="entry name" value="GGDEF"/>
    <property type="match status" value="1"/>
</dbReference>
<dbReference type="PANTHER" id="PTHR45138">
    <property type="entry name" value="REGULATORY COMPONENTS OF SENSORY TRANSDUCTION SYSTEM"/>
    <property type="match status" value="1"/>
</dbReference>
<dbReference type="NCBIfam" id="TIGR00254">
    <property type="entry name" value="GGDEF"/>
    <property type="match status" value="1"/>
</dbReference>
<protein>
    <submittedName>
        <fullName evidence="2">GGDEF domain-containing protein</fullName>
        <ecNumber evidence="2">2.7.7.65</ecNumber>
    </submittedName>
</protein>
<gene>
    <name evidence="2" type="ORF">WDJ61_13810</name>
</gene>
<dbReference type="Gene3D" id="3.30.450.40">
    <property type="match status" value="2"/>
</dbReference>
<dbReference type="InterPro" id="IPR050469">
    <property type="entry name" value="Diguanylate_Cyclase"/>
</dbReference>
<dbReference type="InterPro" id="IPR029787">
    <property type="entry name" value="Nucleotide_cyclase"/>
</dbReference>